<dbReference type="InterPro" id="IPR000210">
    <property type="entry name" value="BTB/POZ_dom"/>
</dbReference>
<dbReference type="AlphaFoldDB" id="A0A9Q8PCI4"/>
<keyword evidence="3" id="KW-1185">Reference proteome</keyword>
<dbReference type="PROSITE" id="PS50097">
    <property type="entry name" value="BTB"/>
    <property type="match status" value="1"/>
</dbReference>
<evidence type="ECO:0000313" key="3">
    <source>
        <dbReference type="Proteomes" id="UP000756132"/>
    </source>
</evidence>
<dbReference type="KEGG" id="ffu:CLAFUR5_10105"/>
<reference evidence="2" key="1">
    <citation type="submission" date="2021-12" db="EMBL/GenBank/DDBJ databases">
        <authorList>
            <person name="Zaccaron A."/>
            <person name="Stergiopoulos I."/>
        </authorList>
    </citation>
    <scope>NUCLEOTIDE SEQUENCE</scope>
    <source>
        <strain evidence="2">Race5_Kim</strain>
    </source>
</reference>
<dbReference type="InterPro" id="IPR011333">
    <property type="entry name" value="SKP1/BTB/POZ_sf"/>
</dbReference>
<gene>
    <name evidence="2" type="ORF">CLAFUR5_10105</name>
</gene>
<proteinExistence type="predicted"/>
<evidence type="ECO:0000259" key="1">
    <source>
        <dbReference type="PROSITE" id="PS50097"/>
    </source>
</evidence>
<accession>A0A9Q8PCI4</accession>
<dbReference type="Pfam" id="PF00651">
    <property type="entry name" value="BTB"/>
    <property type="match status" value="1"/>
</dbReference>
<feature type="domain" description="BTB" evidence="1">
    <location>
        <begin position="35"/>
        <end position="103"/>
    </location>
</feature>
<dbReference type="SUPFAM" id="SSF54695">
    <property type="entry name" value="POZ domain"/>
    <property type="match status" value="1"/>
</dbReference>
<name>A0A9Q8PCI4_PASFU</name>
<protein>
    <recommendedName>
        <fullName evidence="1">BTB domain-containing protein</fullName>
    </recommendedName>
</protein>
<dbReference type="GeneID" id="71989983"/>
<organism evidence="2 3">
    <name type="scientific">Passalora fulva</name>
    <name type="common">Tomato leaf mold</name>
    <name type="synonym">Cladosporium fulvum</name>
    <dbReference type="NCBI Taxonomy" id="5499"/>
    <lineage>
        <taxon>Eukaryota</taxon>
        <taxon>Fungi</taxon>
        <taxon>Dikarya</taxon>
        <taxon>Ascomycota</taxon>
        <taxon>Pezizomycotina</taxon>
        <taxon>Dothideomycetes</taxon>
        <taxon>Dothideomycetidae</taxon>
        <taxon>Mycosphaerellales</taxon>
        <taxon>Mycosphaerellaceae</taxon>
        <taxon>Fulvia</taxon>
    </lineage>
</organism>
<sequence>MEEPTLEHQPDPSVASDEPIAEAIDIPTVDIDPQGDVFLICGSITKKRLRVYSPVMSLASDMFKAMFKPQFQEGITLASTNTVEIPLPDDDPDAMESVCNVFHLRNKEAQIMDNGAGHMSARQLLTIAMLCDKYQCQVAVAAAATCWLPSCDIEKSSDLHMLINAASLFRIDTAFRELGKLVIEGPVRHIDVEEEEHILVDVIEQLIGRRRMLNDDIIDFIERRLDNIMTRREERSRKGNLKHICNTCSRAGASSAMRQARQTSQPMASSLPLHPRKERFMLLF</sequence>
<reference evidence="2" key="2">
    <citation type="journal article" date="2022" name="Microb. Genom.">
        <title>A chromosome-scale genome assembly of the tomato pathogen Cladosporium fulvum reveals a compartmentalized genome architecture and the presence of a dispensable chromosome.</title>
        <authorList>
            <person name="Zaccaron A.Z."/>
            <person name="Chen L.H."/>
            <person name="Samaras A."/>
            <person name="Stergiopoulos I."/>
        </authorList>
    </citation>
    <scope>NUCLEOTIDE SEQUENCE</scope>
    <source>
        <strain evidence="2">Race5_Kim</strain>
    </source>
</reference>
<dbReference type="RefSeq" id="XP_047764405.1">
    <property type="nucleotide sequence ID" value="XM_047909253.1"/>
</dbReference>
<dbReference type="Proteomes" id="UP000756132">
    <property type="component" value="Chromosome 7"/>
</dbReference>
<dbReference type="EMBL" id="CP090169">
    <property type="protein sequence ID" value="UJO20039.1"/>
    <property type="molecule type" value="Genomic_DNA"/>
</dbReference>
<evidence type="ECO:0000313" key="2">
    <source>
        <dbReference type="EMBL" id="UJO20039.1"/>
    </source>
</evidence>
<dbReference type="Gene3D" id="3.30.710.10">
    <property type="entry name" value="Potassium Channel Kv1.1, Chain A"/>
    <property type="match status" value="1"/>
</dbReference>
<dbReference type="OrthoDB" id="5361286at2759"/>